<sequence>MNRIFMLFLYLITPLLGSIRNYSKYKQIHFRVFIRTPLIYLLIHSLFHCSVWQTLIYERWFFLLYKTSFSIYNDDYHKRKNKYIQKYGLKYSS</sequence>
<dbReference type="AlphaFoldDB" id="A0A6C0KZ08"/>
<evidence type="ECO:0000313" key="1">
    <source>
        <dbReference type="EMBL" id="QHU23222.1"/>
    </source>
</evidence>
<protein>
    <submittedName>
        <fullName evidence="1">Uncharacterized protein</fullName>
    </submittedName>
</protein>
<dbReference type="EMBL" id="MN741026">
    <property type="protein sequence ID" value="QHU23222.1"/>
    <property type="molecule type" value="Genomic_DNA"/>
</dbReference>
<proteinExistence type="predicted"/>
<reference evidence="1" key="1">
    <citation type="journal article" date="2020" name="Nature">
        <title>Giant virus diversity and host interactions through global metagenomics.</title>
        <authorList>
            <person name="Schulz F."/>
            <person name="Roux S."/>
            <person name="Paez-Espino D."/>
            <person name="Jungbluth S."/>
            <person name="Walsh D.A."/>
            <person name="Denef V.J."/>
            <person name="McMahon K.D."/>
            <person name="Konstantinidis K.T."/>
            <person name="Eloe-Fadrosh E.A."/>
            <person name="Kyrpides N.C."/>
            <person name="Woyke T."/>
        </authorList>
    </citation>
    <scope>NUCLEOTIDE SEQUENCE</scope>
    <source>
        <strain evidence="1">GVMAG-S-ERX555907-94</strain>
    </source>
</reference>
<name>A0A6C0KZ08_9ZZZZ</name>
<accession>A0A6C0KZ08</accession>
<organism evidence="1">
    <name type="scientific">viral metagenome</name>
    <dbReference type="NCBI Taxonomy" id="1070528"/>
    <lineage>
        <taxon>unclassified sequences</taxon>
        <taxon>metagenomes</taxon>
        <taxon>organismal metagenomes</taxon>
    </lineage>
</organism>